<gene>
    <name evidence="1" type="ORF">EJB05_13633</name>
</gene>
<keyword evidence="2" id="KW-1185">Reference proteome</keyword>
<dbReference type="PANTHER" id="PTHR33377:SF50">
    <property type="entry name" value="NB-ARC DOMAIN-CONTAINING PROTEIN"/>
    <property type="match status" value="1"/>
</dbReference>
<dbReference type="Proteomes" id="UP000324897">
    <property type="component" value="Chromosome 4"/>
</dbReference>
<evidence type="ECO:0008006" key="3">
    <source>
        <dbReference type="Google" id="ProtNLM"/>
    </source>
</evidence>
<evidence type="ECO:0000313" key="2">
    <source>
        <dbReference type="Proteomes" id="UP000324897"/>
    </source>
</evidence>
<evidence type="ECO:0000313" key="1">
    <source>
        <dbReference type="EMBL" id="TVU40182.1"/>
    </source>
</evidence>
<reference evidence="1 2" key="1">
    <citation type="journal article" date="2019" name="Sci. Rep.">
        <title>A high-quality genome of Eragrostis curvula grass provides insights into Poaceae evolution and supports new strategies to enhance forage quality.</title>
        <authorList>
            <person name="Carballo J."/>
            <person name="Santos B.A.C.M."/>
            <person name="Zappacosta D."/>
            <person name="Garbus I."/>
            <person name="Selva J.P."/>
            <person name="Gallo C.A."/>
            <person name="Diaz A."/>
            <person name="Albertini E."/>
            <person name="Caccamo M."/>
            <person name="Echenique V."/>
        </authorList>
    </citation>
    <scope>NUCLEOTIDE SEQUENCE [LARGE SCALE GENOMIC DNA]</scope>
    <source>
        <strain evidence="2">cv. Victoria</strain>
        <tissue evidence="1">Leaf</tissue>
    </source>
</reference>
<feature type="non-terminal residue" evidence="1">
    <location>
        <position position="1"/>
    </location>
</feature>
<accession>A0A5J9VUT6</accession>
<organism evidence="1 2">
    <name type="scientific">Eragrostis curvula</name>
    <name type="common">weeping love grass</name>
    <dbReference type="NCBI Taxonomy" id="38414"/>
    <lineage>
        <taxon>Eukaryota</taxon>
        <taxon>Viridiplantae</taxon>
        <taxon>Streptophyta</taxon>
        <taxon>Embryophyta</taxon>
        <taxon>Tracheophyta</taxon>
        <taxon>Spermatophyta</taxon>
        <taxon>Magnoliopsida</taxon>
        <taxon>Liliopsida</taxon>
        <taxon>Poales</taxon>
        <taxon>Poaceae</taxon>
        <taxon>PACMAD clade</taxon>
        <taxon>Chloridoideae</taxon>
        <taxon>Eragrostideae</taxon>
        <taxon>Eragrostidinae</taxon>
        <taxon>Eragrostis</taxon>
    </lineage>
</organism>
<dbReference type="PANTHER" id="PTHR33377">
    <property type="entry name" value="OS10G0134700 PROTEIN-RELATED"/>
    <property type="match status" value="1"/>
</dbReference>
<dbReference type="InterPro" id="IPR027417">
    <property type="entry name" value="P-loop_NTPase"/>
</dbReference>
<dbReference type="SUPFAM" id="SSF52540">
    <property type="entry name" value="P-loop containing nucleoside triphosphate hydrolases"/>
    <property type="match status" value="1"/>
</dbReference>
<dbReference type="Gramene" id="TVU40182">
    <property type="protein sequence ID" value="TVU40182"/>
    <property type="gene ID" value="EJB05_13633"/>
</dbReference>
<proteinExistence type="predicted"/>
<name>A0A5J9VUT6_9POAL</name>
<sequence>MTHVDWGDVLQRSFVMPVVEIQLHVEQLICNLNEIITDANELVIFYGNHPPCTANLTACTLLSARACLVVKWKWIGSIMDFFMQKEHRRNINVGILLTGPGYVGKSTLVVHICNDTRVDKNAWENWNLSLVGHLVRGSKIIITSNSDEIRDFGTTQALQLNFLPLEAYLYFFKILMFRSADPSDHPKLESVALEMAREMNGSFIAANAISGILRDNLSDHYWSMYLAIFKADIQRNVSLFGEHPYELMQNKKHACYLINNKDQYLVCAEYLAYSSGENVPAITMYDVSGNVKCGGAFKVLAWKSHVLPYKSYIISCMIEKEQHIKRTHSTEAYY</sequence>
<protein>
    <recommendedName>
        <fullName evidence="3">NB-ARC domain-containing protein</fullName>
    </recommendedName>
</protein>
<comment type="caution">
    <text evidence="1">The sequence shown here is derived from an EMBL/GenBank/DDBJ whole genome shotgun (WGS) entry which is preliminary data.</text>
</comment>
<dbReference type="AlphaFoldDB" id="A0A5J9VUT6"/>
<dbReference type="EMBL" id="RWGY01000007">
    <property type="protein sequence ID" value="TVU40182.1"/>
    <property type="molecule type" value="Genomic_DNA"/>
</dbReference>